<evidence type="ECO:0000313" key="2">
    <source>
        <dbReference type="EMBL" id="WMY73526.1"/>
    </source>
</evidence>
<gene>
    <name evidence="2" type="ORF">RHD99_19055</name>
</gene>
<dbReference type="InterPro" id="IPR029068">
    <property type="entry name" value="Glyas_Bleomycin-R_OHBP_Dase"/>
</dbReference>
<dbReference type="Gene3D" id="3.10.180.10">
    <property type="entry name" value="2,3-Dihydroxybiphenyl 1,2-Dioxygenase, domain 1"/>
    <property type="match status" value="1"/>
</dbReference>
<dbReference type="InterPro" id="IPR037523">
    <property type="entry name" value="VOC_core"/>
</dbReference>
<feature type="domain" description="VOC" evidence="1">
    <location>
        <begin position="4"/>
        <end position="120"/>
    </location>
</feature>
<dbReference type="Pfam" id="PF00903">
    <property type="entry name" value="Glyoxalase"/>
    <property type="match status" value="1"/>
</dbReference>
<proteinExistence type="predicted"/>
<evidence type="ECO:0000313" key="3">
    <source>
        <dbReference type="Proteomes" id="UP001246690"/>
    </source>
</evidence>
<dbReference type="PANTHER" id="PTHR33993:SF2">
    <property type="entry name" value="VOC DOMAIN-CONTAINING PROTEIN"/>
    <property type="match status" value="1"/>
</dbReference>
<dbReference type="SUPFAM" id="SSF54593">
    <property type="entry name" value="Glyoxalase/Bleomycin resistance protein/Dihydroxybiphenyl dioxygenase"/>
    <property type="match status" value="1"/>
</dbReference>
<dbReference type="CDD" id="cd07247">
    <property type="entry name" value="SgaA_N_like"/>
    <property type="match status" value="1"/>
</dbReference>
<name>A0ABY9S8P3_9ENTR</name>
<reference evidence="2 3" key="1">
    <citation type="submission" date="2023-09" db="EMBL/GenBank/DDBJ databases">
        <title>Buttiauxella selenatireducens sp. nov., isolated from the rhizosphere of Cardamine hupingshanesis.</title>
        <authorList>
            <person name="Zhang S."/>
            <person name="Xu Z."/>
            <person name="Wang H."/>
            <person name="Guo Y."/>
        </authorList>
    </citation>
    <scope>NUCLEOTIDE SEQUENCE [LARGE SCALE GENOMIC DNA]</scope>
    <source>
        <strain evidence="2 3">R73</strain>
    </source>
</reference>
<sequence>MSTIINWFEIPVADLERATAFYEAVFAAEFKRESMSGMEMAVFPYEDPHPGGALLKGEAFKPSAQGTVVYLHAPDLTAMLTRVSKAGGECVFGPQVLPDNIGTIALIVDTEGNRVGLHQPA</sequence>
<dbReference type="InterPro" id="IPR004360">
    <property type="entry name" value="Glyas_Fos-R_dOase_dom"/>
</dbReference>
<protein>
    <submittedName>
        <fullName evidence="2">VOC family protein</fullName>
    </submittedName>
</protein>
<organism evidence="2 3">
    <name type="scientific">Buttiauxella selenatireducens</name>
    <dbReference type="NCBI Taxonomy" id="3073902"/>
    <lineage>
        <taxon>Bacteria</taxon>
        <taxon>Pseudomonadati</taxon>
        <taxon>Pseudomonadota</taxon>
        <taxon>Gammaproteobacteria</taxon>
        <taxon>Enterobacterales</taxon>
        <taxon>Enterobacteriaceae</taxon>
        <taxon>Buttiauxella</taxon>
    </lineage>
</organism>
<dbReference type="RefSeq" id="WP_309875924.1">
    <property type="nucleotide sequence ID" value="NZ_CP133838.1"/>
</dbReference>
<dbReference type="EMBL" id="CP133838">
    <property type="protein sequence ID" value="WMY73526.1"/>
    <property type="molecule type" value="Genomic_DNA"/>
</dbReference>
<dbReference type="PANTHER" id="PTHR33993">
    <property type="entry name" value="GLYOXALASE-RELATED"/>
    <property type="match status" value="1"/>
</dbReference>
<keyword evidence="3" id="KW-1185">Reference proteome</keyword>
<dbReference type="InterPro" id="IPR052164">
    <property type="entry name" value="Anthracycline_SecMetBiosynth"/>
</dbReference>
<dbReference type="Proteomes" id="UP001246690">
    <property type="component" value="Chromosome"/>
</dbReference>
<evidence type="ECO:0000259" key="1">
    <source>
        <dbReference type="PROSITE" id="PS51819"/>
    </source>
</evidence>
<dbReference type="PROSITE" id="PS51819">
    <property type="entry name" value="VOC"/>
    <property type="match status" value="1"/>
</dbReference>
<accession>A0ABY9S8P3</accession>